<dbReference type="SUPFAM" id="SSF53300">
    <property type="entry name" value="vWA-like"/>
    <property type="match status" value="1"/>
</dbReference>
<feature type="domain" description="VWFA" evidence="2">
    <location>
        <begin position="169"/>
        <end position="374"/>
    </location>
</feature>
<dbReference type="InterPro" id="IPR052229">
    <property type="entry name" value="Collagen-VI/PIF"/>
</dbReference>
<dbReference type="PANTHER" id="PTHR22588">
    <property type="entry name" value="VWFA DOMAIN-CONTAINING PROTEIN"/>
    <property type="match status" value="1"/>
</dbReference>
<dbReference type="EMBL" id="FXUG01000021">
    <property type="protein sequence ID" value="SMP76571.1"/>
    <property type="molecule type" value="Genomic_DNA"/>
</dbReference>
<keyword evidence="4" id="KW-1185">Reference proteome</keyword>
<evidence type="ECO:0000313" key="3">
    <source>
        <dbReference type="EMBL" id="SMP76571.1"/>
    </source>
</evidence>
<sequence>MRTLLSANHKESPQRTGSVMVLLVVLLPVLFVLSSYAINIAYIEAVNADVQIATDVAVQAAGRAYMETGDEAAALAAAQQAASRNPVSGVTIPISASDLDFGISQRQSISEGYTFNQVSDGEPGNAVRLTTRTLNESSSNLIPPIFPTMGVDIQIRPNARAISTRSTMDVALVIDRSGSMAFSSDEVADPYASPAAAPAGWNYGDPVPPNSRWLDMVASVQSFNQYLTDSPQIEQLSLSTYSHITSTEQKLTYDYPQVIDGLNTISAFFDGGGTAIGQGMREGLGALNDESVARPYAVKVMILLSDGIHNYGSSPESAVNQMQNSGATLFAITFSNEADQGRMQQLAESCGGTHFHAVDAAQLTQAFQDIAKRLPSLMTL</sequence>
<dbReference type="CDD" id="cd01450">
    <property type="entry name" value="vWFA_subfamily_ECM"/>
    <property type="match status" value="1"/>
</dbReference>
<evidence type="ECO:0000313" key="4">
    <source>
        <dbReference type="Proteomes" id="UP001158067"/>
    </source>
</evidence>
<keyword evidence="1" id="KW-0812">Transmembrane</keyword>
<dbReference type="PANTHER" id="PTHR22588:SF3">
    <property type="entry name" value="VWFA DOMAIN-CONTAINING PROTEIN"/>
    <property type="match status" value="1"/>
</dbReference>
<evidence type="ECO:0000256" key="1">
    <source>
        <dbReference type="SAM" id="Phobius"/>
    </source>
</evidence>
<feature type="transmembrane region" description="Helical" evidence="1">
    <location>
        <begin position="21"/>
        <end position="42"/>
    </location>
</feature>
<name>A0ABY1QRD3_9BACT</name>
<comment type="caution">
    <text evidence="3">The sequence shown here is derived from an EMBL/GenBank/DDBJ whole genome shotgun (WGS) entry which is preliminary data.</text>
</comment>
<keyword evidence="1" id="KW-0472">Membrane</keyword>
<dbReference type="Pfam" id="PF00092">
    <property type="entry name" value="VWA"/>
    <property type="match status" value="1"/>
</dbReference>
<dbReference type="InterPro" id="IPR036465">
    <property type="entry name" value="vWFA_dom_sf"/>
</dbReference>
<dbReference type="InterPro" id="IPR002035">
    <property type="entry name" value="VWF_A"/>
</dbReference>
<protein>
    <submittedName>
        <fullName evidence="3">von Willebrand factor type A domain-containing protein</fullName>
    </submittedName>
</protein>
<evidence type="ECO:0000259" key="2">
    <source>
        <dbReference type="PROSITE" id="PS50234"/>
    </source>
</evidence>
<organism evidence="3 4">
    <name type="scientific">Neorhodopirellula lusitana</name>
    <dbReference type="NCBI Taxonomy" id="445327"/>
    <lineage>
        <taxon>Bacteria</taxon>
        <taxon>Pseudomonadati</taxon>
        <taxon>Planctomycetota</taxon>
        <taxon>Planctomycetia</taxon>
        <taxon>Pirellulales</taxon>
        <taxon>Pirellulaceae</taxon>
        <taxon>Neorhodopirellula</taxon>
    </lineage>
</organism>
<dbReference type="Gene3D" id="3.40.50.410">
    <property type="entry name" value="von Willebrand factor, type A domain"/>
    <property type="match status" value="1"/>
</dbReference>
<reference evidence="3 4" key="1">
    <citation type="submission" date="2017-05" db="EMBL/GenBank/DDBJ databases">
        <authorList>
            <person name="Varghese N."/>
            <person name="Submissions S."/>
        </authorList>
    </citation>
    <scope>NUCLEOTIDE SEQUENCE [LARGE SCALE GENOMIC DNA]</scope>
    <source>
        <strain evidence="3 4">DSM 25457</strain>
    </source>
</reference>
<proteinExistence type="predicted"/>
<dbReference type="PROSITE" id="PS50234">
    <property type="entry name" value="VWFA"/>
    <property type="match status" value="1"/>
</dbReference>
<accession>A0ABY1QRD3</accession>
<keyword evidence="1" id="KW-1133">Transmembrane helix</keyword>
<dbReference type="Proteomes" id="UP001158067">
    <property type="component" value="Unassembled WGS sequence"/>
</dbReference>
<gene>
    <name evidence="3" type="ORF">SAMN06265222_12179</name>
</gene>
<dbReference type="RefSeq" id="WP_283435249.1">
    <property type="nucleotide sequence ID" value="NZ_FXUG01000021.1"/>
</dbReference>
<dbReference type="SMART" id="SM00327">
    <property type="entry name" value="VWA"/>
    <property type="match status" value="1"/>
</dbReference>